<dbReference type="RefSeq" id="WP_245332425.1">
    <property type="nucleotide sequence ID" value="NZ_LT670817.1"/>
</dbReference>
<sequence length="366" mass="40304">MIFPILLLALARGSVADIGMDAKVQHIVTTYLAPEAIGKAGGLAVAVYAAGYTQFFNYGFADELTKRPITSDTLFNVASVRKPFEAILVALSTLRGELSLDDPVSRYVPELRGDYVKSVTIGELATHTSGLLLPTDHPPWPNDSFTLQQFFNMLNAWTPQSGEQPGKQHIYTHAGYVLLQLALERRYGRPIGELVEDRILKPLGMNQTFLPERGPDNRAIMVPELLKRVVQGYSDTGIAIGPPGNQQSYYDFPGTGQMFSSARDLATFLAACIDGDVIDPQLRQALQMTQREIFHVTEQFGQAMAWENVHLNDVDVVDKPGGLNNASAYVGLVPAHKTGIVLLANRGNFPHEIARYRVLPELAREE</sequence>
<dbReference type="InterPro" id="IPR001466">
    <property type="entry name" value="Beta-lactam-related"/>
</dbReference>
<dbReference type="PANTHER" id="PTHR46825:SF8">
    <property type="entry name" value="BETA-LACTAMASE-RELATED"/>
    <property type="match status" value="1"/>
</dbReference>
<feature type="domain" description="Beta-lactamase-related" evidence="1">
    <location>
        <begin position="38"/>
        <end position="356"/>
    </location>
</feature>
<evidence type="ECO:0000313" key="2">
    <source>
        <dbReference type="EMBL" id="SHI09724.1"/>
    </source>
</evidence>
<dbReference type="Pfam" id="PF00144">
    <property type="entry name" value="Beta-lactamase"/>
    <property type="match status" value="1"/>
</dbReference>
<organism evidence="2 3">
    <name type="scientific">Bradyrhizobium erythrophlei</name>
    <dbReference type="NCBI Taxonomy" id="1437360"/>
    <lineage>
        <taxon>Bacteria</taxon>
        <taxon>Pseudomonadati</taxon>
        <taxon>Pseudomonadota</taxon>
        <taxon>Alphaproteobacteria</taxon>
        <taxon>Hyphomicrobiales</taxon>
        <taxon>Nitrobacteraceae</taxon>
        <taxon>Bradyrhizobium</taxon>
    </lineage>
</organism>
<evidence type="ECO:0000259" key="1">
    <source>
        <dbReference type="Pfam" id="PF00144"/>
    </source>
</evidence>
<dbReference type="InterPro" id="IPR012338">
    <property type="entry name" value="Beta-lactam/transpept-like"/>
</dbReference>
<dbReference type="SUPFAM" id="SSF56601">
    <property type="entry name" value="beta-lactamase/transpeptidase-like"/>
    <property type="match status" value="1"/>
</dbReference>
<gene>
    <name evidence="2" type="ORF">SAMN05443248_8155</name>
</gene>
<accession>A0A1M5YCW4</accession>
<dbReference type="Proteomes" id="UP000189796">
    <property type="component" value="Chromosome I"/>
</dbReference>
<reference evidence="2 3" key="1">
    <citation type="submission" date="2016-11" db="EMBL/GenBank/DDBJ databases">
        <authorList>
            <person name="Jaros S."/>
            <person name="Januszkiewicz K."/>
            <person name="Wedrychowicz H."/>
        </authorList>
    </citation>
    <scope>NUCLEOTIDE SEQUENCE [LARGE SCALE GENOMIC DNA]</scope>
    <source>
        <strain evidence="2 3">GAS138</strain>
    </source>
</reference>
<name>A0A1M5YCW4_9BRAD</name>
<dbReference type="Gene3D" id="3.40.710.10">
    <property type="entry name" value="DD-peptidase/beta-lactamase superfamily"/>
    <property type="match status" value="1"/>
</dbReference>
<dbReference type="InterPro" id="IPR050491">
    <property type="entry name" value="AmpC-like"/>
</dbReference>
<dbReference type="AlphaFoldDB" id="A0A1M5YCW4"/>
<evidence type="ECO:0000313" key="3">
    <source>
        <dbReference type="Proteomes" id="UP000189796"/>
    </source>
</evidence>
<dbReference type="EMBL" id="LT670817">
    <property type="protein sequence ID" value="SHI09724.1"/>
    <property type="molecule type" value="Genomic_DNA"/>
</dbReference>
<dbReference type="PANTHER" id="PTHR46825">
    <property type="entry name" value="D-ALANYL-D-ALANINE-CARBOXYPEPTIDASE/ENDOPEPTIDASE AMPH"/>
    <property type="match status" value="1"/>
</dbReference>
<proteinExistence type="predicted"/>
<protein>
    <submittedName>
        <fullName evidence="2">Beta-lactamase class C</fullName>
    </submittedName>
</protein>